<dbReference type="EMBL" id="MCFI01000012">
    <property type="protein sequence ID" value="ORY80935.1"/>
    <property type="molecule type" value="Genomic_DNA"/>
</dbReference>
<keyword evidence="6" id="KW-0503">Monooxygenase</keyword>
<dbReference type="PANTHER" id="PTHR46300">
    <property type="entry name" value="P450, PUTATIVE (EUROFUNG)-RELATED-RELATED"/>
    <property type="match status" value="1"/>
</dbReference>
<evidence type="ECO:0000256" key="3">
    <source>
        <dbReference type="ARBA" id="ARBA00022723"/>
    </source>
</evidence>
<dbReference type="OrthoDB" id="1055148at2759"/>
<dbReference type="PANTHER" id="PTHR46300:SF9">
    <property type="entry name" value="P450, PUTATIVE-RELATED"/>
    <property type="match status" value="1"/>
</dbReference>
<protein>
    <submittedName>
        <fullName evidence="10">Cytochrome P450</fullName>
    </submittedName>
</protein>
<evidence type="ECO:0000256" key="8">
    <source>
        <dbReference type="PIRSR" id="PIRSR602401-1"/>
    </source>
</evidence>
<dbReference type="GO" id="GO:0005506">
    <property type="term" value="F:iron ion binding"/>
    <property type="evidence" value="ECO:0007669"/>
    <property type="project" value="InterPro"/>
</dbReference>
<dbReference type="FunFam" id="1.10.630.10:FF:000072">
    <property type="entry name" value="3-hydroxyphenylacetate 6 hydroxylase"/>
    <property type="match status" value="1"/>
</dbReference>
<evidence type="ECO:0000256" key="6">
    <source>
        <dbReference type="ARBA" id="ARBA00023033"/>
    </source>
</evidence>
<evidence type="ECO:0000256" key="7">
    <source>
        <dbReference type="ARBA" id="ARBA00060591"/>
    </source>
</evidence>
<dbReference type="GeneID" id="63784908"/>
<keyword evidence="5 8" id="KW-0408">Iron</keyword>
<dbReference type="PRINTS" id="PR00385">
    <property type="entry name" value="P450"/>
</dbReference>
<dbReference type="STRING" id="56484.A0A1Y2FDK7"/>
<comment type="cofactor">
    <cofactor evidence="8">
        <name>heme</name>
        <dbReference type="ChEBI" id="CHEBI:30413"/>
    </cofactor>
</comment>
<evidence type="ECO:0000256" key="4">
    <source>
        <dbReference type="ARBA" id="ARBA00023002"/>
    </source>
</evidence>
<proteinExistence type="inferred from homology"/>
<dbReference type="Gene3D" id="1.10.630.10">
    <property type="entry name" value="Cytochrome P450"/>
    <property type="match status" value="1"/>
</dbReference>
<comment type="pathway">
    <text evidence="7">Aromatic compound metabolism; phenylacetate degradation.</text>
</comment>
<dbReference type="Proteomes" id="UP000193685">
    <property type="component" value="Unassembled WGS sequence"/>
</dbReference>
<dbReference type="OMA" id="DPRAYWQ"/>
<dbReference type="SUPFAM" id="SSF48264">
    <property type="entry name" value="Cytochrome P450"/>
    <property type="match status" value="1"/>
</dbReference>
<dbReference type="Pfam" id="PF00067">
    <property type="entry name" value="p450"/>
    <property type="match status" value="1"/>
</dbReference>
<dbReference type="AlphaFoldDB" id="A0A1Y2FDK7"/>
<comment type="similarity">
    <text evidence="1">Belongs to the cytochrome P450 family.</text>
</comment>
<comment type="caution">
    <text evidence="10">The sequence shown here is derived from an EMBL/GenBank/DDBJ whole genome shotgun (WGS) entry which is preliminary data.</text>
</comment>
<feature type="transmembrane region" description="Helical" evidence="9">
    <location>
        <begin position="6"/>
        <end position="31"/>
    </location>
</feature>
<reference evidence="10 11" key="1">
    <citation type="submission" date="2016-07" db="EMBL/GenBank/DDBJ databases">
        <title>Pervasive Adenine N6-methylation of Active Genes in Fungi.</title>
        <authorList>
            <consortium name="DOE Joint Genome Institute"/>
            <person name="Mondo S.J."/>
            <person name="Dannebaum R.O."/>
            <person name="Kuo R.C."/>
            <person name="Labutti K."/>
            <person name="Haridas S."/>
            <person name="Kuo A."/>
            <person name="Salamov A."/>
            <person name="Ahrendt S.R."/>
            <person name="Lipzen A."/>
            <person name="Sullivan W."/>
            <person name="Andreopoulos W.B."/>
            <person name="Clum A."/>
            <person name="Lindquist E."/>
            <person name="Daum C."/>
            <person name="Ramamoorthy G.K."/>
            <person name="Gryganskyi A."/>
            <person name="Culley D."/>
            <person name="Magnuson J.K."/>
            <person name="James T.Y."/>
            <person name="O'Malley M.A."/>
            <person name="Stajich J.E."/>
            <person name="Spatafora J.W."/>
            <person name="Visel A."/>
            <person name="Grigoriev I.V."/>
        </authorList>
    </citation>
    <scope>NUCLEOTIDE SEQUENCE [LARGE SCALE GENOMIC DNA]</scope>
    <source>
        <strain evidence="10 11">12-1054</strain>
    </source>
</reference>
<name>A0A1Y2FDK7_PROLT</name>
<dbReference type="CDD" id="cd11066">
    <property type="entry name" value="CYP_PhacA-like"/>
    <property type="match status" value="1"/>
</dbReference>
<accession>A0A1Y2FDK7</accession>
<feature type="binding site" description="axial binding residue" evidence="8">
    <location>
        <position position="449"/>
    </location>
    <ligand>
        <name>heme</name>
        <dbReference type="ChEBI" id="CHEBI:30413"/>
    </ligand>
    <ligandPart>
        <name>Fe</name>
        <dbReference type="ChEBI" id="CHEBI:18248"/>
    </ligandPart>
</feature>
<dbReference type="InterPro" id="IPR002401">
    <property type="entry name" value="Cyt_P450_E_grp-I"/>
</dbReference>
<evidence type="ECO:0000256" key="2">
    <source>
        <dbReference type="ARBA" id="ARBA00022617"/>
    </source>
</evidence>
<evidence type="ECO:0000313" key="10">
    <source>
        <dbReference type="EMBL" id="ORY80935.1"/>
    </source>
</evidence>
<evidence type="ECO:0000313" key="11">
    <source>
        <dbReference type="Proteomes" id="UP000193685"/>
    </source>
</evidence>
<gene>
    <name evidence="10" type="ORF">BCR37DRAFT_368952</name>
</gene>
<dbReference type="InterPro" id="IPR001128">
    <property type="entry name" value="Cyt_P450"/>
</dbReference>
<keyword evidence="9" id="KW-0812">Transmembrane</keyword>
<dbReference type="PRINTS" id="PR00463">
    <property type="entry name" value="EP450I"/>
</dbReference>
<organism evidence="10 11">
    <name type="scientific">Protomyces lactucae-debilis</name>
    <dbReference type="NCBI Taxonomy" id="2754530"/>
    <lineage>
        <taxon>Eukaryota</taxon>
        <taxon>Fungi</taxon>
        <taxon>Dikarya</taxon>
        <taxon>Ascomycota</taxon>
        <taxon>Taphrinomycotina</taxon>
        <taxon>Taphrinomycetes</taxon>
        <taxon>Taphrinales</taxon>
        <taxon>Protomycetaceae</taxon>
        <taxon>Protomyces</taxon>
    </lineage>
</organism>
<keyword evidence="3 8" id="KW-0479">Metal-binding</keyword>
<dbReference type="GO" id="GO:0020037">
    <property type="term" value="F:heme binding"/>
    <property type="evidence" value="ECO:0007669"/>
    <property type="project" value="InterPro"/>
</dbReference>
<keyword evidence="4" id="KW-0560">Oxidoreductase</keyword>
<keyword evidence="9" id="KW-1133">Transmembrane helix</keyword>
<dbReference type="RefSeq" id="XP_040724580.1">
    <property type="nucleotide sequence ID" value="XM_040868309.1"/>
</dbReference>
<keyword evidence="11" id="KW-1185">Reference proteome</keyword>
<evidence type="ECO:0000256" key="5">
    <source>
        <dbReference type="ARBA" id="ARBA00023004"/>
    </source>
</evidence>
<evidence type="ECO:0000256" key="1">
    <source>
        <dbReference type="ARBA" id="ARBA00010617"/>
    </source>
</evidence>
<keyword evidence="9" id="KW-0472">Membrane</keyword>
<dbReference type="GO" id="GO:0016705">
    <property type="term" value="F:oxidoreductase activity, acting on paired donors, with incorporation or reduction of molecular oxygen"/>
    <property type="evidence" value="ECO:0007669"/>
    <property type="project" value="InterPro"/>
</dbReference>
<evidence type="ECO:0000256" key="9">
    <source>
        <dbReference type="SAM" id="Phobius"/>
    </source>
</evidence>
<dbReference type="InterPro" id="IPR050364">
    <property type="entry name" value="Cytochrome_P450_fung"/>
</dbReference>
<keyword evidence="2 8" id="KW-0349">Heme</keyword>
<dbReference type="InterPro" id="IPR036396">
    <property type="entry name" value="Cyt_P450_sf"/>
</dbReference>
<sequence length="531" mass="59585">MGLLEPVVAFVSANLTLVLLIGVLAVGIKYFNLTDVPRIKGIPEVPGIPIFGNLIGLGDKHALSCQKWAKKYGPVFQVRMGNKRIVVANSFKSVRELWITNQSALISRPTLYTFHTVVSSSQGFTIGTSPWDESCKLRRKVAATALNRPAVASYMPIINLESYAAIRDMFTDGANGKEVDPKIYFQRFALNTSLSLNYGFRCEGGINDKLLHEIIAVENAISRFRSTSNNWIDYIPLYRLVPAQFRQSAPAEFRERRDKYLDKLIGDLRKRIADGTDIPCITGNILKDPEAKLTEAEVKSICLTMVSAGLDTVPANIIQGIGYLSTMEGQAVQQRLYDEIMSVYPDGDAWEKCLTEERVPYVTAFVKEVLRFFTVIQICLPRRSIKDIEYNGATIPAGTSFYMNAYAADYDEEYFEDPYTFNPDRYLEHNKKDSFGAEHYSYGAGSRMCAGSHLANREQFVAYVRFVMAFKVTPPSNPKDLAIVNCLESNACPTALVAEAKDFKVKIEPRNKAELVKWLETSKEQTDFMDA</sequence>
<dbReference type="GO" id="GO:0004497">
    <property type="term" value="F:monooxygenase activity"/>
    <property type="evidence" value="ECO:0007669"/>
    <property type="project" value="UniProtKB-KW"/>
</dbReference>